<dbReference type="OrthoDB" id="191139at2759"/>
<evidence type="ECO:0000256" key="1">
    <source>
        <dbReference type="ARBA" id="ARBA00006484"/>
    </source>
</evidence>
<accession>A0A1J7JB22</accession>
<name>A0A1J7JB22_9PEZI</name>
<dbReference type="AlphaFoldDB" id="A0A1J7JB22"/>
<dbReference type="InterPro" id="IPR020904">
    <property type="entry name" value="Sc_DH/Rdtase_CS"/>
</dbReference>
<keyword evidence="2" id="KW-0521">NADP</keyword>
<dbReference type="Proteomes" id="UP000182658">
    <property type="component" value="Unassembled WGS sequence"/>
</dbReference>
<feature type="non-terminal residue" evidence="4">
    <location>
        <position position="314"/>
    </location>
</feature>
<gene>
    <name evidence="4" type="ORF">CONLIGDRAFT_551952</name>
</gene>
<protein>
    <submittedName>
        <fullName evidence="4">NAD(P)-binding protein</fullName>
    </submittedName>
</protein>
<evidence type="ECO:0000313" key="4">
    <source>
        <dbReference type="EMBL" id="OIW24770.1"/>
    </source>
</evidence>
<evidence type="ECO:0000313" key="5">
    <source>
        <dbReference type="Proteomes" id="UP000182658"/>
    </source>
</evidence>
<dbReference type="Gene3D" id="3.40.50.720">
    <property type="entry name" value="NAD(P)-binding Rossmann-like Domain"/>
    <property type="match status" value="1"/>
</dbReference>
<dbReference type="PROSITE" id="PS00061">
    <property type="entry name" value="ADH_SHORT"/>
    <property type="match status" value="1"/>
</dbReference>
<evidence type="ECO:0000256" key="2">
    <source>
        <dbReference type="ARBA" id="ARBA00022857"/>
    </source>
</evidence>
<feature type="non-terminal residue" evidence="4">
    <location>
        <position position="1"/>
    </location>
</feature>
<dbReference type="InterPro" id="IPR002347">
    <property type="entry name" value="SDR_fam"/>
</dbReference>
<dbReference type="STRING" id="1408157.A0A1J7JB22"/>
<dbReference type="InterPro" id="IPR036291">
    <property type="entry name" value="NAD(P)-bd_dom_sf"/>
</dbReference>
<dbReference type="PRINTS" id="PR00081">
    <property type="entry name" value="GDHRDH"/>
</dbReference>
<dbReference type="PANTHER" id="PTHR24320">
    <property type="entry name" value="RETINOL DEHYDROGENASE"/>
    <property type="match status" value="1"/>
</dbReference>
<dbReference type="EMBL" id="KV875103">
    <property type="protein sequence ID" value="OIW24770.1"/>
    <property type="molecule type" value="Genomic_DNA"/>
</dbReference>
<proteinExistence type="inferred from homology"/>
<reference evidence="4 5" key="1">
    <citation type="submission" date="2016-10" db="EMBL/GenBank/DDBJ databases">
        <title>Draft genome sequence of Coniochaeta ligniaria NRRL30616, a lignocellulolytic fungus for bioabatement of inhibitors in plant biomass hydrolysates.</title>
        <authorList>
            <consortium name="DOE Joint Genome Institute"/>
            <person name="Jimenez D.J."/>
            <person name="Hector R.E."/>
            <person name="Riley R."/>
            <person name="Sun H."/>
            <person name="Grigoriev I.V."/>
            <person name="Van Elsas J.D."/>
            <person name="Nichols N.N."/>
        </authorList>
    </citation>
    <scope>NUCLEOTIDE SEQUENCE [LARGE SCALE GENOMIC DNA]</scope>
    <source>
        <strain evidence="4 5">NRRL 30616</strain>
    </source>
</reference>
<organism evidence="4 5">
    <name type="scientific">Coniochaeta ligniaria NRRL 30616</name>
    <dbReference type="NCBI Taxonomy" id="1408157"/>
    <lineage>
        <taxon>Eukaryota</taxon>
        <taxon>Fungi</taxon>
        <taxon>Dikarya</taxon>
        <taxon>Ascomycota</taxon>
        <taxon>Pezizomycotina</taxon>
        <taxon>Sordariomycetes</taxon>
        <taxon>Sordariomycetidae</taxon>
        <taxon>Coniochaetales</taxon>
        <taxon>Coniochaetaceae</taxon>
        <taxon>Coniochaeta</taxon>
    </lineage>
</organism>
<comment type="similarity">
    <text evidence="1">Belongs to the short-chain dehydrogenases/reductases (SDR) family.</text>
</comment>
<dbReference type="PANTHER" id="PTHR24320:SF283">
    <property type="entry name" value="RETINOL DEHYDROGENASE 11"/>
    <property type="match status" value="1"/>
</dbReference>
<dbReference type="SUPFAM" id="SSF51735">
    <property type="entry name" value="NAD(P)-binding Rossmann-fold domains"/>
    <property type="match status" value="1"/>
</dbReference>
<keyword evidence="3" id="KW-0560">Oxidoreductase</keyword>
<sequence>TADDVASRFHSEIKDKTFLITGCGLASLGQHLAWTIARHEPKLIILCGRSDVRLRLLASNLRHRNPGLNVRHEVFDLADLSQVRKAAERINAVETVDVIICNAGIMLHPLRKTVDGIESHFGINSTSHFVLVNMLLPKMMANGGGRIVTTSSGAYRYAGIRWDDPNHEVPDEYIPGVAYASSKTADLLFAAALAHRYGSKGIIATSVDVGGGVAETNLATHLTDAKSSLVSSGILPQLTPSRANFESDLNVPPRTKAEACASQLVGALDPAIREHNGAFLLFGQPIEPAVDHAKGEENERLFWELSEKLAKKEF</sequence>
<evidence type="ECO:0000256" key="3">
    <source>
        <dbReference type="ARBA" id="ARBA00023002"/>
    </source>
</evidence>
<dbReference type="Pfam" id="PF00106">
    <property type="entry name" value="adh_short"/>
    <property type="match status" value="1"/>
</dbReference>
<dbReference type="GO" id="GO:0016491">
    <property type="term" value="F:oxidoreductase activity"/>
    <property type="evidence" value="ECO:0007669"/>
    <property type="project" value="UniProtKB-KW"/>
</dbReference>
<keyword evidence="5" id="KW-1185">Reference proteome</keyword>
<dbReference type="InParanoid" id="A0A1J7JB22"/>